<protein>
    <recommendedName>
        <fullName evidence="4">DUF4848 domain-containing protein</fullName>
    </recommendedName>
</protein>
<keyword evidence="1" id="KW-0732">Signal</keyword>
<dbReference type="EMBL" id="SMJU01000025">
    <property type="protein sequence ID" value="TDB58082.1"/>
    <property type="molecule type" value="Genomic_DNA"/>
</dbReference>
<keyword evidence="3" id="KW-1185">Reference proteome</keyword>
<feature type="signal peptide" evidence="1">
    <location>
        <begin position="1"/>
        <end position="23"/>
    </location>
</feature>
<proteinExistence type="predicted"/>
<accession>A0A4R4JVG3</accession>
<dbReference type="AlphaFoldDB" id="A0A4R4JVG3"/>
<evidence type="ECO:0000256" key="1">
    <source>
        <dbReference type="SAM" id="SignalP"/>
    </source>
</evidence>
<dbReference type="OrthoDB" id="929767at2"/>
<dbReference type="RefSeq" id="WP_132122306.1">
    <property type="nucleotide sequence ID" value="NZ_SMJU01000025.1"/>
</dbReference>
<gene>
    <name evidence="2" type="ORF">EZE20_23265</name>
</gene>
<feature type="chain" id="PRO_5020496993" description="DUF4848 domain-containing protein" evidence="1">
    <location>
        <begin position="24"/>
        <end position="333"/>
    </location>
</feature>
<dbReference type="Proteomes" id="UP000295706">
    <property type="component" value="Unassembled WGS sequence"/>
</dbReference>
<evidence type="ECO:0008006" key="4">
    <source>
        <dbReference type="Google" id="ProtNLM"/>
    </source>
</evidence>
<evidence type="ECO:0000313" key="2">
    <source>
        <dbReference type="EMBL" id="TDB58082.1"/>
    </source>
</evidence>
<name>A0A4R4JVG3_9BACT</name>
<sequence length="333" mass="37858">MKTTNWLTRLVVLCLFFFQSCNNSDYMVEKEVEETILVKDGILCFESDQHFKKVFNSLMKDPSYEKLNKWEGLFEGFVSMKTAYSNLTETDYLKIAEKESISGYEDLLYIRTENGEKEVTMVTEHPIFSRMFNKNGILVIAENAFKLKNDMLIKIPHNNDIKIKKILDNQNVENLEVLGISNQIIDNSFTNQRIDQSLDLERSCHSLYNGGKNAFKAIFVLIGTFSLSANEDWTSTFSGLYNGVIAISQHRKKTLGLWFAKDTNTLTLSGQVTRLNGNGSFFNYYIGPFTQNNTDEVAIVYGWGENNRATGFVTSNGKGVDGNDYNGCTASRY</sequence>
<dbReference type="PROSITE" id="PS51257">
    <property type="entry name" value="PROKAR_LIPOPROTEIN"/>
    <property type="match status" value="1"/>
</dbReference>
<organism evidence="2 3">
    <name type="scientific">Arundinibacter roseus</name>
    <dbReference type="NCBI Taxonomy" id="2070510"/>
    <lineage>
        <taxon>Bacteria</taxon>
        <taxon>Pseudomonadati</taxon>
        <taxon>Bacteroidota</taxon>
        <taxon>Cytophagia</taxon>
        <taxon>Cytophagales</taxon>
        <taxon>Spirosomataceae</taxon>
        <taxon>Arundinibacter</taxon>
    </lineage>
</organism>
<reference evidence="2 3" key="1">
    <citation type="submission" date="2019-02" db="EMBL/GenBank/DDBJ databases">
        <title>Arundinibacter roseus gen. nov., sp. nov., a new member of the family Cytophagaceae.</title>
        <authorList>
            <person name="Szuroczki S."/>
            <person name="Khayer B."/>
            <person name="Sproer C."/>
            <person name="Toumi M."/>
            <person name="Szabo A."/>
            <person name="Felfoldi T."/>
            <person name="Schumann P."/>
            <person name="Toth E."/>
        </authorList>
    </citation>
    <scope>NUCLEOTIDE SEQUENCE [LARGE SCALE GENOMIC DNA]</scope>
    <source>
        <strain evidence="2 3">DMA-k-7a</strain>
    </source>
</reference>
<comment type="caution">
    <text evidence="2">The sequence shown here is derived from an EMBL/GenBank/DDBJ whole genome shotgun (WGS) entry which is preliminary data.</text>
</comment>
<evidence type="ECO:0000313" key="3">
    <source>
        <dbReference type="Proteomes" id="UP000295706"/>
    </source>
</evidence>